<protein>
    <submittedName>
        <fullName evidence="1">Uncharacterized protein</fullName>
    </submittedName>
</protein>
<sequence length="129" mass="14456">MEKTVGVVGLGVYRHVAASTDTTFENTPYRMAAIVDLSNPPEAFRYTPHNLGVVLHCLQPRPLVFVTGAAISHEMTNESIRVWEEFVKATGTEKTLVINLQGDPPADGNWRAEIMRRLDEKYRNNNTSN</sequence>
<keyword evidence="2" id="KW-1185">Reference proteome</keyword>
<accession>A0A194X7P9</accession>
<dbReference type="GeneID" id="28832308"/>
<dbReference type="OrthoDB" id="5413172at2759"/>
<dbReference type="Proteomes" id="UP000070700">
    <property type="component" value="Unassembled WGS sequence"/>
</dbReference>
<evidence type="ECO:0000313" key="1">
    <source>
        <dbReference type="EMBL" id="KUJ16193.1"/>
    </source>
</evidence>
<dbReference type="RefSeq" id="XP_018070548.1">
    <property type="nucleotide sequence ID" value="XM_018222582.1"/>
</dbReference>
<dbReference type="KEGG" id="psco:LY89DRAFT_782491"/>
<proteinExistence type="predicted"/>
<dbReference type="EMBL" id="KQ947416">
    <property type="protein sequence ID" value="KUJ16193.1"/>
    <property type="molecule type" value="Genomic_DNA"/>
</dbReference>
<name>A0A194X7P9_MOLSC</name>
<gene>
    <name evidence="1" type="ORF">LY89DRAFT_782491</name>
</gene>
<evidence type="ECO:0000313" key="2">
    <source>
        <dbReference type="Proteomes" id="UP000070700"/>
    </source>
</evidence>
<dbReference type="InParanoid" id="A0A194X7P9"/>
<dbReference type="AlphaFoldDB" id="A0A194X7P9"/>
<reference evidence="1 2" key="1">
    <citation type="submission" date="2015-10" db="EMBL/GenBank/DDBJ databases">
        <title>Full genome of DAOMC 229536 Phialocephala scopiformis, a fungal endophyte of spruce producing the potent anti-insectan compound rugulosin.</title>
        <authorList>
            <consortium name="DOE Joint Genome Institute"/>
            <person name="Walker A.K."/>
            <person name="Frasz S.L."/>
            <person name="Seifert K.A."/>
            <person name="Miller J.D."/>
            <person name="Mondo S.J."/>
            <person name="Labutti K."/>
            <person name="Lipzen A."/>
            <person name="Dockter R."/>
            <person name="Kennedy M."/>
            <person name="Grigoriev I.V."/>
            <person name="Spatafora J.W."/>
        </authorList>
    </citation>
    <scope>NUCLEOTIDE SEQUENCE [LARGE SCALE GENOMIC DNA]</scope>
    <source>
        <strain evidence="1 2">CBS 120377</strain>
    </source>
</reference>
<organism evidence="1 2">
    <name type="scientific">Mollisia scopiformis</name>
    <name type="common">Conifer needle endophyte fungus</name>
    <name type="synonym">Phialocephala scopiformis</name>
    <dbReference type="NCBI Taxonomy" id="149040"/>
    <lineage>
        <taxon>Eukaryota</taxon>
        <taxon>Fungi</taxon>
        <taxon>Dikarya</taxon>
        <taxon>Ascomycota</taxon>
        <taxon>Pezizomycotina</taxon>
        <taxon>Leotiomycetes</taxon>
        <taxon>Helotiales</taxon>
        <taxon>Mollisiaceae</taxon>
        <taxon>Mollisia</taxon>
    </lineage>
</organism>